<dbReference type="InterPro" id="IPR003959">
    <property type="entry name" value="ATPase_AAA_core"/>
</dbReference>
<gene>
    <name evidence="2" type="ORF">ICL16_36765</name>
</gene>
<dbReference type="GO" id="GO:0005524">
    <property type="term" value="F:ATP binding"/>
    <property type="evidence" value="ECO:0007669"/>
    <property type="project" value="InterPro"/>
</dbReference>
<dbReference type="GO" id="GO:0016887">
    <property type="term" value="F:ATP hydrolysis activity"/>
    <property type="evidence" value="ECO:0007669"/>
    <property type="project" value="InterPro"/>
</dbReference>
<dbReference type="Proteomes" id="UP000629098">
    <property type="component" value="Unassembled WGS sequence"/>
</dbReference>
<dbReference type="InterPro" id="IPR027417">
    <property type="entry name" value="P-loop_NTPase"/>
</dbReference>
<dbReference type="Gene3D" id="3.40.50.300">
    <property type="entry name" value="P-loop containing nucleotide triphosphate hydrolases"/>
    <property type="match status" value="1"/>
</dbReference>
<evidence type="ECO:0000313" key="3">
    <source>
        <dbReference type="Proteomes" id="UP000629098"/>
    </source>
</evidence>
<dbReference type="SUPFAM" id="SSF52540">
    <property type="entry name" value="P-loop containing nucleoside triphosphate hydrolases"/>
    <property type="match status" value="1"/>
</dbReference>
<evidence type="ECO:0000313" key="2">
    <source>
        <dbReference type="EMBL" id="MBD2777454.1"/>
    </source>
</evidence>
<evidence type="ECO:0000259" key="1">
    <source>
        <dbReference type="SMART" id="SM00382"/>
    </source>
</evidence>
<dbReference type="SMART" id="SM00382">
    <property type="entry name" value="AAA"/>
    <property type="match status" value="1"/>
</dbReference>
<proteinExistence type="predicted"/>
<name>A0A8J6XSC6_9CYAN</name>
<dbReference type="AlphaFoldDB" id="A0A8J6XSC6"/>
<reference evidence="2" key="1">
    <citation type="submission" date="2020-09" db="EMBL/GenBank/DDBJ databases">
        <title>Iningainema tapete sp. nov. (Scytonemataceae, Cyanobacteria) from greenhouses in central Florida (USA) produces two types of nodularin with biosynthetic potential for microcystin-LR and anabaenopeptins.</title>
        <authorList>
            <person name="Berthold D.E."/>
            <person name="Lefler F.W."/>
            <person name="Huang I.-S."/>
            <person name="Abdulla H."/>
            <person name="Zimba P.V."/>
            <person name="Laughinghouse H.D. IV."/>
        </authorList>
    </citation>
    <scope>NUCLEOTIDE SEQUENCE</scope>
    <source>
        <strain evidence="2">BLCCT55</strain>
    </source>
</reference>
<dbReference type="InterPro" id="IPR003593">
    <property type="entry name" value="AAA+_ATPase"/>
</dbReference>
<dbReference type="EMBL" id="JACXAE010000110">
    <property type="protein sequence ID" value="MBD2777454.1"/>
    <property type="molecule type" value="Genomic_DNA"/>
</dbReference>
<dbReference type="Pfam" id="PF00004">
    <property type="entry name" value="AAA"/>
    <property type="match status" value="1"/>
</dbReference>
<organism evidence="2 3">
    <name type="scientific">Iningainema tapete BLCC-T55</name>
    <dbReference type="NCBI Taxonomy" id="2748662"/>
    <lineage>
        <taxon>Bacteria</taxon>
        <taxon>Bacillati</taxon>
        <taxon>Cyanobacteriota</taxon>
        <taxon>Cyanophyceae</taxon>
        <taxon>Nostocales</taxon>
        <taxon>Scytonemataceae</taxon>
        <taxon>Iningainema tapete</taxon>
    </lineage>
</organism>
<feature type="domain" description="AAA+ ATPase" evidence="1">
    <location>
        <begin position="34"/>
        <end position="308"/>
    </location>
</feature>
<keyword evidence="3" id="KW-1185">Reference proteome</keyword>
<protein>
    <submittedName>
        <fullName evidence="2">AAA-like domain-containing protein</fullName>
    </submittedName>
</protein>
<comment type="caution">
    <text evidence="2">The sequence shown here is derived from an EMBL/GenBank/DDBJ whole genome shotgun (WGS) entry which is preliminary data.</text>
</comment>
<accession>A0A8J6XSC6</accession>
<sequence>MSRWFNTAGPCKADIHYMLSPTSRLPDLERLIAQESYFVIHAPRQTGKTTAMLALASELTRSGRYTAVMVSAEVGAPFSHDPGAAENAILGSWRSRAQLHLPEDLHPPVWDEAQPGRRIQAALQAWAQASPRPLVLFIDEIDALQDEALISILRQLRDGYPTRPKGFPLSVGLVGLRDVRDYKVASGGSERLNTSSPFNIKVRSITLRNFNAIEVQELYQQHTDDTGQVFTNSAIETAFDLTQGQPWLVNALAKEVVEEIVTDINVAITPEHIFTAKEVLIARQDTHLDSLAERLREPRVKAIIEPMLAGQTLGDTPSDDRQYLIDLGLLRRDQAGGLIIANPIYREVIARVLVQGTQDSLPHISPTWLTKSGELDTDALLQAFLKFWRQHGEPLLSSAAYHEIAPHLVLMAFLHRVVNGGGTLEREYAIGRDRMDLCLRYGKITLGIELKAWRDKKGDPLEAGLEQLDSYLARLGEDFGWLVIFDRRSNALPLEERLATQVTTTKNGRSVTVVRA</sequence>
<dbReference type="RefSeq" id="WP_190836520.1">
    <property type="nucleotide sequence ID" value="NZ_CAWPPI010000110.1"/>
</dbReference>